<dbReference type="PANTHER" id="PTHR22941">
    <property type="entry name" value="SERPENTINE RECEPTOR"/>
    <property type="match status" value="1"/>
</dbReference>
<dbReference type="Proteomes" id="UP000887575">
    <property type="component" value="Unassembled WGS sequence"/>
</dbReference>
<dbReference type="Pfam" id="PF10318">
    <property type="entry name" value="7TM_GPCR_Srh"/>
    <property type="match status" value="2"/>
</dbReference>
<dbReference type="InterPro" id="IPR019422">
    <property type="entry name" value="7TM_GPCR_serpentine_rcpt_Srh"/>
</dbReference>
<proteinExistence type="predicted"/>
<evidence type="ECO:0000256" key="1">
    <source>
        <dbReference type="SAM" id="Phobius"/>
    </source>
</evidence>
<dbReference type="InterPro" id="IPR053220">
    <property type="entry name" value="Nematode_rcpt-like_serp_H"/>
</dbReference>
<evidence type="ECO:0000313" key="3">
    <source>
        <dbReference type="WBParaSite" id="MBELARI_LOCUS6488"/>
    </source>
</evidence>
<keyword evidence="1" id="KW-0812">Transmembrane</keyword>
<dbReference type="WBParaSite" id="MBELARI_LOCUS6488">
    <property type="protein sequence ID" value="MBELARI_LOCUS6488"/>
    <property type="gene ID" value="MBELARI_LOCUS6488"/>
</dbReference>
<sequence>MGNAIYWVNLDEDIPIDTNAWVFVALEIFTLLTTAFNIFGVYVVAFHSPPNMRTYGKVLTVYQTVALITDLMIGSALAPYVTFPLPGGFPMGWLAGVVSTFYQFSYPKLKHFIWHPLFYAMMRDNATWLTKHIGAWIVMAVSWISVACLSCWHVFESRKDTISPKTLRMYRRLVAKVTLQVCIPLVTILIPLLACMVIFYTDNFASITLMPFGLALFSQHAVLSTCMTFFLYRPYTGFALRMAWKILSKIYPSLAPRIFNISDNTTIAPVHVASASRRFTIAVSVVVRNSSFDLRMK</sequence>
<feature type="transmembrane region" description="Helical" evidence="1">
    <location>
        <begin position="133"/>
        <end position="152"/>
    </location>
</feature>
<accession>A0AAF3FL63</accession>
<organism evidence="2 3">
    <name type="scientific">Mesorhabditis belari</name>
    <dbReference type="NCBI Taxonomy" id="2138241"/>
    <lineage>
        <taxon>Eukaryota</taxon>
        <taxon>Metazoa</taxon>
        <taxon>Ecdysozoa</taxon>
        <taxon>Nematoda</taxon>
        <taxon>Chromadorea</taxon>
        <taxon>Rhabditida</taxon>
        <taxon>Rhabditina</taxon>
        <taxon>Rhabditomorpha</taxon>
        <taxon>Rhabditoidea</taxon>
        <taxon>Rhabditidae</taxon>
        <taxon>Mesorhabditinae</taxon>
        <taxon>Mesorhabditis</taxon>
    </lineage>
</organism>
<evidence type="ECO:0000313" key="2">
    <source>
        <dbReference type="Proteomes" id="UP000887575"/>
    </source>
</evidence>
<reference evidence="3" key="1">
    <citation type="submission" date="2024-02" db="UniProtKB">
        <authorList>
            <consortium name="WormBaseParasite"/>
        </authorList>
    </citation>
    <scope>IDENTIFICATION</scope>
</reference>
<keyword evidence="1" id="KW-1133">Transmembrane helix</keyword>
<dbReference type="AlphaFoldDB" id="A0AAF3FL63"/>
<feature type="transmembrane region" description="Helical" evidence="1">
    <location>
        <begin position="173"/>
        <end position="200"/>
    </location>
</feature>
<protein>
    <submittedName>
        <fullName evidence="3">Uncharacterized protein</fullName>
    </submittedName>
</protein>
<feature type="transmembrane region" description="Helical" evidence="1">
    <location>
        <begin position="58"/>
        <end position="81"/>
    </location>
</feature>
<keyword evidence="2" id="KW-1185">Reference proteome</keyword>
<feature type="transmembrane region" description="Helical" evidence="1">
    <location>
        <begin position="212"/>
        <end position="232"/>
    </location>
</feature>
<feature type="transmembrane region" description="Helical" evidence="1">
    <location>
        <begin position="20"/>
        <end position="46"/>
    </location>
</feature>
<keyword evidence="1" id="KW-0472">Membrane</keyword>
<name>A0AAF3FL63_9BILA</name>